<accession>A0A246G9T6</accession>
<organism evidence="1 2">
    <name type="scientific">Flavobacterium columnare</name>
    <dbReference type="NCBI Taxonomy" id="996"/>
    <lineage>
        <taxon>Bacteria</taxon>
        <taxon>Pseudomonadati</taxon>
        <taxon>Bacteroidota</taxon>
        <taxon>Flavobacteriia</taxon>
        <taxon>Flavobacteriales</taxon>
        <taxon>Flavobacteriaceae</taxon>
        <taxon>Flavobacterium</taxon>
    </lineage>
</organism>
<gene>
    <name evidence="1" type="ORF">BWK62_09310</name>
</gene>
<name>A0A246G9T6_9FLAO</name>
<proteinExistence type="predicted"/>
<protein>
    <recommendedName>
        <fullName evidence="3">Nucleotidyltransferase</fullName>
    </recommendedName>
</protein>
<evidence type="ECO:0000313" key="1">
    <source>
        <dbReference type="EMBL" id="OWP76525.1"/>
    </source>
</evidence>
<sequence>MARTIEEIHGTILANIATHPDLQELNSTSKVAIYRLFAYIVAVSIWTMEQLFSIHKTQIDNAIYEYKPGTARWYRNMALAFQMGFDLLPDDDQFDNTNATTEQIEASKIVKYCSIPEEGVESSRLIIKIAGEQGDTLRKLSDAELFSFTNYIKKIRYGGVKFLIVNNPADKLLLQMQIFVNPLIIGSDGVNIRTGVKTVEVALKNYLKNLPFDGELIINDLIVTLRNVEGVENVNINTIQSSEFDNDENQYKAFQAINIKTIPEAGYFELDNQSSFSYVV</sequence>
<evidence type="ECO:0008006" key="3">
    <source>
        <dbReference type="Google" id="ProtNLM"/>
    </source>
</evidence>
<dbReference type="EMBL" id="MTCY01000025">
    <property type="protein sequence ID" value="OWP76525.1"/>
    <property type="molecule type" value="Genomic_DNA"/>
</dbReference>
<comment type="caution">
    <text evidence="1">The sequence shown here is derived from an EMBL/GenBank/DDBJ whole genome shotgun (WGS) entry which is preliminary data.</text>
</comment>
<dbReference type="AlphaFoldDB" id="A0A246G9T6"/>
<evidence type="ECO:0000313" key="2">
    <source>
        <dbReference type="Proteomes" id="UP000198034"/>
    </source>
</evidence>
<dbReference type="Proteomes" id="UP000198034">
    <property type="component" value="Unassembled WGS sequence"/>
</dbReference>
<reference evidence="1 2" key="1">
    <citation type="journal article" date="2017" name="Infect. Genet. Evol.">
        <title>Comparative genome analysis of fish pathogen Flavobacterium columnare reveals extensive sequence diversity within the species.</title>
        <authorList>
            <person name="Kayansamruaj P."/>
            <person name="Dong H.T."/>
            <person name="Hirono I."/>
            <person name="Kondo H."/>
            <person name="Senapin S."/>
            <person name="Rodkhum C."/>
        </authorList>
    </citation>
    <scope>NUCLEOTIDE SEQUENCE [LARGE SCALE GENOMIC DNA]</scope>
    <source>
        <strain evidence="1 2">1214</strain>
    </source>
</reference>